<organism evidence="3 4">
    <name type="scientific">Orbilia javanica</name>
    <dbReference type="NCBI Taxonomy" id="47235"/>
    <lineage>
        <taxon>Eukaryota</taxon>
        <taxon>Fungi</taxon>
        <taxon>Dikarya</taxon>
        <taxon>Ascomycota</taxon>
        <taxon>Pezizomycotina</taxon>
        <taxon>Orbiliomycetes</taxon>
        <taxon>Orbiliales</taxon>
        <taxon>Orbiliaceae</taxon>
        <taxon>Orbilia</taxon>
    </lineage>
</organism>
<evidence type="ECO:0000313" key="3">
    <source>
        <dbReference type="EMBL" id="KAK6351087.1"/>
    </source>
</evidence>
<feature type="region of interest" description="Disordered" evidence="1">
    <location>
        <begin position="1"/>
        <end position="61"/>
    </location>
</feature>
<feature type="compositionally biased region" description="Low complexity" evidence="1">
    <location>
        <begin position="285"/>
        <end position="307"/>
    </location>
</feature>
<dbReference type="InterPro" id="IPR058602">
    <property type="entry name" value="YAG7_dimerisation_dom"/>
</dbReference>
<feature type="compositionally biased region" description="Low complexity" evidence="1">
    <location>
        <begin position="313"/>
        <end position="330"/>
    </location>
</feature>
<accession>A0AAN8RQ65</accession>
<feature type="compositionally biased region" description="Acidic residues" evidence="1">
    <location>
        <begin position="251"/>
        <end position="260"/>
    </location>
</feature>
<name>A0AAN8RQ65_9PEZI</name>
<evidence type="ECO:0000313" key="4">
    <source>
        <dbReference type="Proteomes" id="UP001313282"/>
    </source>
</evidence>
<feature type="domain" description="YAG7-like dimerisation" evidence="2">
    <location>
        <begin position="166"/>
        <end position="244"/>
    </location>
</feature>
<sequence>MARGNKKAAANGSTGTSTPKAEETVQVTKEAVVDAQASTSAATEKPSTNGHTSSPYTREVEKRLAKWSKKKRGIEAIEAKIAGLTPQEQEITKLINNDERKKLAEKPTVEERVKEYQELASGLLAVAVAEERTKTSEKEAADAEAAATLTAKVEEARKAGYEEGVKAQKDVLLTCFRFLRLAGYRRALPDENVAENEAIEKVLVMVYSSEESATAAIENLAASKEEVVEGSEGVTYARIKEIANNLYAAHEDEETAEPASEDVASVQTSHDLGESTVIVTEADAETTSTETVPPPQTSTESTEATPAAPAPAAPAAAAVDDGAANAAAVSQTGESAEEWDNIKAGGESSNNGASAEEPPTTSWADQSHEESTAEPAATQPAEGRFQQVGGRGRGRGRGGPRPDGQHRGGYRGRGDGYRGRGEFRGDRGNFRGRGRPFRPRGDRGGYNQGPASAPAPAPAPAPTPAV</sequence>
<evidence type="ECO:0000259" key="2">
    <source>
        <dbReference type="Pfam" id="PF26434"/>
    </source>
</evidence>
<comment type="caution">
    <text evidence="3">The sequence shown here is derived from an EMBL/GenBank/DDBJ whole genome shotgun (WGS) entry which is preliminary data.</text>
</comment>
<feature type="compositionally biased region" description="Polar residues" evidence="1">
    <location>
        <begin position="347"/>
        <end position="365"/>
    </location>
</feature>
<evidence type="ECO:0000256" key="1">
    <source>
        <dbReference type="SAM" id="MobiDB-lite"/>
    </source>
</evidence>
<dbReference type="EMBL" id="JAVHNR010000002">
    <property type="protein sequence ID" value="KAK6351087.1"/>
    <property type="molecule type" value="Genomic_DNA"/>
</dbReference>
<protein>
    <recommendedName>
        <fullName evidence="2">YAG7-like dimerisation domain-containing protein</fullName>
    </recommendedName>
</protein>
<keyword evidence="4" id="KW-1185">Reference proteome</keyword>
<dbReference type="AlphaFoldDB" id="A0AAN8RQ65"/>
<dbReference type="Proteomes" id="UP001313282">
    <property type="component" value="Unassembled WGS sequence"/>
</dbReference>
<feature type="compositionally biased region" description="Basic and acidic residues" evidence="1">
    <location>
        <begin position="412"/>
        <end position="429"/>
    </location>
</feature>
<reference evidence="3 4" key="1">
    <citation type="submission" date="2019-10" db="EMBL/GenBank/DDBJ databases">
        <authorList>
            <person name="Palmer J.M."/>
        </authorList>
    </citation>
    <scope>NUCLEOTIDE SEQUENCE [LARGE SCALE GENOMIC DNA]</scope>
    <source>
        <strain evidence="3 4">TWF718</strain>
    </source>
</reference>
<gene>
    <name evidence="3" type="ORF">TWF718_004260</name>
</gene>
<feature type="compositionally biased region" description="Polar residues" evidence="1">
    <location>
        <begin position="36"/>
        <end position="56"/>
    </location>
</feature>
<feature type="compositionally biased region" description="Pro residues" evidence="1">
    <location>
        <begin position="453"/>
        <end position="466"/>
    </location>
</feature>
<feature type="region of interest" description="Disordered" evidence="1">
    <location>
        <begin position="251"/>
        <end position="466"/>
    </location>
</feature>
<proteinExistence type="predicted"/>
<dbReference type="Pfam" id="PF26434">
    <property type="entry name" value="YAG7_C"/>
    <property type="match status" value="1"/>
</dbReference>